<dbReference type="PANTHER" id="PTHR48459">
    <property type="entry name" value="CUE DOMAIN-CONTAINING PROTEIN"/>
    <property type="match status" value="1"/>
</dbReference>
<evidence type="ECO:0000313" key="4">
    <source>
        <dbReference type="RefSeq" id="XP_022953512.1"/>
    </source>
</evidence>
<dbReference type="Proteomes" id="UP000504609">
    <property type="component" value="Unplaced"/>
</dbReference>
<reference evidence="4 5" key="1">
    <citation type="submission" date="2025-04" db="UniProtKB">
        <authorList>
            <consortium name="RefSeq"/>
        </authorList>
    </citation>
    <scope>IDENTIFICATION</scope>
    <source>
        <tissue evidence="4 5">Young leaves</tissue>
    </source>
</reference>
<evidence type="ECO:0000256" key="1">
    <source>
        <dbReference type="SAM" id="Coils"/>
    </source>
</evidence>
<dbReference type="RefSeq" id="XP_022953512.1">
    <property type="nucleotide sequence ID" value="XM_023097744.1"/>
</dbReference>
<name>A0A6J1GNI7_CUCMO</name>
<dbReference type="RefSeq" id="XP_022953513.1">
    <property type="nucleotide sequence ID" value="XM_023097745.1"/>
</dbReference>
<dbReference type="PANTHER" id="PTHR48459:SF1">
    <property type="entry name" value="CUE DOMAIN-CONTAINING PROTEIN"/>
    <property type="match status" value="1"/>
</dbReference>
<proteinExistence type="predicted"/>
<organism evidence="3 5">
    <name type="scientific">Cucurbita moschata</name>
    <name type="common">Winter crookneck squash</name>
    <name type="synonym">Cucurbita pepo var. moschata</name>
    <dbReference type="NCBI Taxonomy" id="3662"/>
    <lineage>
        <taxon>Eukaryota</taxon>
        <taxon>Viridiplantae</taxon>
        <taxon>Streptophyta</taxon>
        <taxon>Embryophyta</taxon>
        <taxon>Tracheophyta</taxon>
        <taxon>Spermatophyta</taxon>
        <taxon>Magnoliopsida</taxon>
        <taxon>eudicotyledons</taxon>
        <taxon>Gunneridae</taxon>
        <taxon>Pentapetalae</taxon>
        <taxon>rosids</taxon>
        <taxon>fabids</taxon>
        <taxon>Cucurbitales</taxon>
        <taxon>Cucurbitaceae</taxon>
        <taxon>Cucurbiteae</taxon>
        <taxon>Cucurbita</taxon>
    </lineage>
</organism>
<feature type="compositionally biased region" description="Basic and acidic residues" evidence="2">
    <location>
        <begin position="549"/>
        <end position="564"/>
    </location>
</feature>
<gene>
    <name evidence="4 5" type="primary">LOC111456040</name>
</gene>
<evidence type="ECO:0000313" key="5">
    <source>
        <dbReference type="RefSeq" id="XP_022953513.1"/>
    </source>
</evidence>
<dbReference type="KEGG" id="cmos:111456040"/>
<feature type="compositionally biased region" description="Low complexity" evidence="2">
    <location>
        <begin position="565"/>
        <end position="578"/>
    </location>
</feature>
<feature type="coiled-coil region" evidence="1">
    <location>
        <begin position="436"/>
        <end position="463"/>
    </location>
</feature>
<dbReference type="GeneID" id="111456040"/>
<accession>A0A6J1GNI7</accession>
<evidence type="ECO:0000256" key="2">
    <source>
        <dbReference type="SAM" id="MobiDB-lite"/>
    </source>
</evidence>
<dbReference type="SMR" id="A0A6J1GNI7"/>
<keyword evidence="3" id="KW-1185">Reference proteome</keyword>
<feature type="region of interest" description="Disordered" evidence="2">
    <location>
        <begin position="549"/>
        <end position="589"/>
    </location>
</feature>
<sequence length="625" mass="69085">MNFGSVYKCLVELFPEVDHRMLRAVALENPKDVHAAINDVLTEVLPCFLGESILPPQDPKEVENKMQMDSSTWVKREMDSLKSGTIGDEASDVTSQGSGVAHLDVALNQSVSENSYVASDDCKQSCENTETASLEALASVQEDRSDVELNQVAPGKLNGLIYEDSEYNDHEQSPQITKILNLVTEDIKQNKTPFDGVNHSHNIHDLDGWHVHESYRDDRPFSADENCDSQTANPSFGNHSPVQSVIHLHSESDYQKSNANGTSNPSPKQECSTGEMIVIEDGLVGHTIVTQSGQPCSIELLEKNIEDAKSNKITLFSAMQSVIDKMKALEHAEKYVEKVKEDSANGELEILAKLEEMKQIVARTKEANDMHAGEVYGEKAILATETRELQSRLLSLSEERDKSLSILDEMHATIGARMTAVEAVLKVIQEENLAKEECARKALAEQEALMEKVLEESRILEREAKENAKLREFLIHHGQLVDILQGEISVIVQDVRHLKEKFDLDVPLSKSLSSSQTSCILASSGSSLKSAASDLARFCSPLTDTASHLDAEKGSSSNLDKEGSRASSFISSKSSMSSNNLKEERSERNHLKACSDDGWDVFDKDAEFADAPHLVDAKERSLREF</sequence>
<dbReference type="AlphaFoldDB" id="A0A6J1GNI7"/>
<feature type="region of interest" description="Disordered" evidence="2">
    <location>
        <begin position="220"/>
        <end position="241"/>
    </location>
</feature>
<evidence type="ECO:0000313" key="3">
    <source>
        <dbReference type="Proteomes" id="UP000504609"/>
    </source>
</evidence>
<feature type="compositionally biased region" description="Polar residues" evidence="2">
    <location>
        <begin position="228"/>
        <end position="241"/>
    </location>
</feature>
<protein>
    <submittedName>
        <fullName evidence="4 5">Uncharacterized protein LOC111456040 isoform X1</fullName>
    </submittedName>
</protein>
<keyword evidence="1" id="KW-0175">Coiled coil</keyword>